<evidence type="ECO:0008006" key="3">
    <source>
        <dbReference type="Google" id="ProtNLM"/>
    </source>
</evidence>
<dbReference type="InterPro" id="IPR027417">
    <property type="entry name" value="P-loop_NTPase"/>
</dbReference>
<accession>A0A4V0YF77</accession>
<dbReference type="Proteomes" id="UP000293568">
    <property type="component" value="Chromosome"/>
</dbReference>
<evidence type="ECO:0000313" key="2">
    <source>
        <dbReference type="Proteomes" id="UP000293568"/>
    </source>
</evidence>
<dbReference type="EMBL" id="CP035492">
    <property type="protein sequence ID" value="QAY66751.1"/>
    <property type="molecule type" value="Genomic_DNA"/>
</dbReference>
<dbReference type="Gene3D" id="3.40.50.10850">
    <property type="entry name" value="Ntrc-like two-domain protein"/>
    <property type="match status" value="1"/>
</dbReference>
<dbReference type="RefSeq" id="WP_129440643.1">
    <property type="nucleotide sequence ID" value="NZ_CP035492.1"/>
</dbReference>
<sequence length="372" mass="41490">MRYQIAVAVREAEYARRLVEYVRLSPFAEKWQLLVFTQPDALIRHLQSGYPLDLLAAQPPLLEAAKPYLPANVPSASLVANLRTEERMPQLLQYQPLPDLLRGFAAMLESEGLARTDSAGGQTVVTVCSAAGRTGKTTFALHLAQAAAVHNRQPFYLNLEQWNGSAVQLQPVSGGGEAAGGLSQLLYEVQANAEKAAEWLVKHAVRHPYWRTAYMDSWSNQEDRTTLGASHISSLVETIAKAGYDYIVIEADERMDDSKLALLELSSRVAWLTNTDGITHSKNELALHYAEQQWPERFQRIKPKIEWVNSQADVRHPLVLPPSCRLSAELPDIRQWRHACAAQSLESPLYRAAVEKLFTAWAKGGMEVAAQR</sequence>
<dbReference type="AlphaFoldDB" id="A0A4V0YF77"/>
<evidence type="ECO:0000313" key="1">
    <source>
        <dbReference type="EMBL" id="QAY66751.1"/>
    </source>
</evidence>
<keyword evidence="2" id="KW-1185">Reference proteome</keyword>
<dbReference type="KEGG" id="pprt:ET464_10360"/>
<proteinExistence type="predicted"/>
<name>A0A4V0YF77_9BACL</name>
<dbReference type="OrthoDB" id="3035369at2"/>
<organism evidence="1 2">
    <name type="scientific">Paenibacillus protaetiae</name>
    <dbReference type="NCBI Taxonomy" id="2509456"/>
    <lineage>
        <taxon>Bacteria</taxon>
        <taxon>Bacillati</taxon>
        <taxon>Bacillota</taxon>
        <taxon>Bacilli</taxon>
        <taxon>Bacillales</taxon>
        <taxon>Paenibacillaceae</taxon>
        <taxon>Paenibacillus</taxon>
    </lineage>
</organism>
<gene>
    <name evidence="1" type="ORF">ET464_10360</name>
</gene>
<reference evidence="1 2" key="1">
    <citation type="submission" date="2019-01" db="EMBL/GenBank/DDBJ databases">
        <title>Genome sequencing of strain FW100M-2.</title>
        <authorList>
            <person name="Heo J."/>
            <person name="Kim S.-J."/>
            <person name="Kim J.-S."/>
            <person name="Hong S.-B."/>
            <person name="Kwon S.-W."/>
        </authorList>
    </citation>
    <scope>NUCLEOTIDE SEQUENCE [LARGE SCALE GENOMIC DNA]</scope>
    <source>
        <strain evidence="1 2">FW100M-2</strain>
    </source>
</reference>
<dbReference type="SUPFAM" id="SSF52540">
    <property type="entry name" value="P-loop containing nucleoside triphosphate hydrolases"/>
    <property type="match status" value="1"/>
</dbReference>
<dbReference type="Gene3D" id="3.40.50.300">
    <property type="entry name" value="P-loop containing nucleotide triphosphate hydrolases"/>
    <property type="match status" value="1"/>
</dbReference>
<protein>
    <recommendedName>
        <fullName evidence="3">ParA family protein</fullName>
    </recommendedName>
</protein>